<dbReference type="Gene3D" id="1.20.1080.10">
    <property type="entry name" value="Glycerol uptake facilitator protein"/>
    <property type="match status" value="1"/>
</dbReference>
<evidence type="ECO:0000256" key="1">
    <source>
        <dbReference type="ARBA" id="ARBA00004141"/>
    </source>
</evidence>
<keyword evidence="2 5" id="KW-0812">Transmembrane</keyword>
<protein>
    <recommendedName>
        <fullName evidence="9">Aquaporin</fullName>
    </recommendedName>
</protein>
<comment type="similarity">
    <text evidence="5">Belongs to the MIP/aquaporin (TC 1.A.8) family.</text>
</comment>
<organism evidence="7 8">
    <name type="scientific">Linum tenue</name>
    <dbReference type="NCBI Taxonomy" id="586396"/>
    <lineage>
        <taxon>Eukaryota</taxon>
        <taxon>Viridiplantae</taxon>
        <taxon>Streptophyta</taxon>
        <taxon>Embryophyta</taxon>
        <taxon>Tracheophyta</taxon>
        <taxon>Spermatophyta</taxon>
        <taxon>Magnoliopsida</taxon>
        <taxon>eudicotyledons</taxon>
        <taxon>Gunneridae</taxon>
        <taxon>Pentapetalae</taxon>
        <taxon>rosids</taxon>
        <taxon>fabids</taxon>
        <taxon>Malpighiales</taxon>
        <taxon>Linaceae</taxon>
        <taxon>Linum</taxon>
    </lineage>
</organism>
<dbReference type="Proteomes" id="UP001154282">
    <property type="component" value="Unassembled WGS sequence"/>
</dbReference>
<keyword evidence="8" id="KW-1185">Reference proteome</keyword>
<accession>A0AAV0LXE4</accession>
<keyword evidence="4 6" id="KW-0472">Membrane</keyword>
<feature type="transmembrane region" description="Helical" evidence="6">
    <location>
        <begin position="77"/>
        <end position="98"/>
    </location>
</feature>
<evidence type="ECO:0000256" key="3">
    <source>
        <dbReference type="ARBA" id="ARBA00022989"/>
    </source>
</evidence>
<evidence type="ECO:0008006" key="9">
    <source>
        <dbReference type="Google" id="ProtNLM"/>
    </source>
</evidence>
<gene>
    <name evidence="7" type="ORF">LITE_LOCUS25770</name>
</gene>
<dbReference type="InterPro" id="IPR000425">
    <property type="entry name" value="MIP"/>
</dbReference>
<evidence type="ECO:0000256" key="2">
    <source>
        <dbReference type="ARBA" id="ARBA00022692"/>
    </source>
</evidence>
<dbReference type="GO" id="GO:0015267">
    <property type="term" value="F:channel activity"/>
    <property type="evidence" value="ECO:0007669"/>
    <property type="project" value="InterPro"/>
</dbReference>
<name>A0AAV0LXE4_9ROSI</name>
<dbReference type="Pfam" id="PF00230">
    <property type="entry name" value="MIP"/>
    <property type="match status" value="1"/>
</dbReference>
<keyword evidence="5" id="KW-0813">Transport</keyword>
<feature type="transmembrane region" description="Helical" evidence="6">
    <location>
        <begin position="206"/>
        <end position="226"/>
    </location>
</feature>
<dbReference type="PANTHER" id="PTHR47002">
    <property type="entry name" value="AQUAPORIN-LIKE"/>
    <property type="match status" value="1"/>
</dbReference>
<dbReference type="EMBL" id="CAMGYJ010000006">
    <property type="protein sequence ID" value="CAI0438314.1"/>
    <property type="molecule type" value="Genomic_DNA"/>
</dbReference>
<reference evidence="7" key="1">
    <citation type="submission" date="2022-08" db="EMBL/GenBank/DDBJ databases">
        <authorList>
            <person name="Gutierrez-Valencia J."/>
        </authorList>
    </citation>
    <scope>NUCLEOTIDE SEQUENCE</scope>
</reference>
<feature type="transmembrane region" description="Helical" evidence="6">
    <location>
        <begin position="36"/>
        <end position="56"/>
    </location>
</feature>
<evidence type="ECO:0000256" key="5">
    <source>
        <dbReference type="RuleBase" id="RU000477"/>
    </source>
</evidence>
<dbReference type="AlphaFoldDB" id="A0AAV0LXE4"/>
<sequence>MWRAAVTEMVATACLVFGLTTTIISCFESGQTDPKLLVPVFIFISGFPLLVATVPLTGGHMNPVFTFAAALKGAVSAVRAISYVVAQCLGGLIAFAVVRATMYQLGGCAIDGGGGGAGVGAGTALALEFSCTFMLLYVAMPIFEERRRRELGLPTVCAVVAVAYGLVVYVSMTVTGRAGYGGVGLHPARCWAAAMVFKGSLWGAHWVFWVGPFMACVMYHVFSLALPREELEKGSDEREEDRNCDLDKFGGDVAKEFEISDF</sequence>
<keyword evidence="3 6" id="KW-1133">Transmembrane helix</keyword>
<evidence type="ECO:0000313" key="8">
    <source>
        <dbReference type="Proteomes" id="UP001154282"/>
    </source>
</evidence>
<comment type="subcellular location">
    <subcellularLocation>
        <location evidence="1">Membrane</location>
        <topology evidence="1">Multi-pass membrane protein</topology>
    </subcellularLocation>
</comment>
<dbReference type="PRINTS" id="PR00783">
    <property type="entry name" value="MINTRINSICP"/>
</dbReference>
<comment type="caution">
    <text evidence="7">The sequence shown here is derived from an EMBL/GenBank/DDBJ whole genome shotgun (WGS) entry which is preliminary data.</text>
</comment>
<dbReference type="GO" id="GO:0016020">
    <property type="term" value="C:membrane"/>
    <property type="evidence" value="ECO:0007669"/>
    <property type="project" value="UniProtKB-SubCell"/>
</dbReference>
<evidence type="ECO:0000313" key="7">
    <source>
        <dbReference type="EMBL" id="CAI0438314.1"/>
    </source>
</evidence>
<dbReference type="PANTHER" id="PTHR47002:SF6">
    <property type="entry name" value="X INTRINSIC PROTEIN"/>
    <property type="match status" value="1"/>
</dbReference>
<dbReference type="SUPFAM" id="SSF81338">
    <property type="entry name" value="Aquaporin-like"/>
    <property type="match status" value="1"/>
</dbReference>
<evidence type="ECO:0000256" key="6">
    <source>
        <dbReference type="SAM" id="Phobius"/>
    </source>
</evidence>
<proteinExistence type="inferred from homology"/>
<dbReference type="PROSITE" id="PS51257">
    <property type="entry name" value="PROKAR_LIPOPROTEIN"/>
    <property type="match status" value="1"/>
</dbReference>
<feature type="transmembrane region" description="Helical" evidence="6">
    <location>
        <begin position="151"/>
        <end position="172"/>
    </location>
</feature>
<feature type="transmembrane region" description="Helical" evidence="6">
    <location>
        <begin position="118"/>
        <end position="139"/>
    </location>
</feature>
<evidence type="ECO:0000256" key="4">
    <source>
        <dbReference type="ARBA" id="ARBA00023136"/>
    </source>
</evidence>
<dbReference type="InterPro" id="IPR023271">
    <property type="entry name" value="Aquaporin-like"/>
</dbReference>